<evidence type="ECO:0000256" key="1">
    <source>
        <dbReference type="ARBA" id="ARBA00011986"/>
    </source>
</evidence>
<name>A0A2H4UVR3_9VIRU</name>
<dbReference type="Pfam" id="PF00009">
    <property type="entry name" value="GTP_EFTU"/>
    <property type="match status" value="1"/>
</dbReference>
<evidence type="ECO:0000313" key="8">
    <source>
        <dbReference type="EMBL" id="ATZ80956.1"/>
    </source>
</evidence>
<dbReference type="GO" id="GO:0005525">
    <property type="term" value="F:GTP binding"/>
    <property type="evidence" value="ECO:0007669"/>
    <property type="project" value="UniProtKB-KW"/>
</dbReference>
<dbReference type="InterPro" id="IPR009001">
    <property type="entry name" value="Transl_elong_EF1A/Init_IF2_C"/>
</dbReference>
<dbReference type="NCBIfam" id="NF003077">
    <property type="entry name" value="PRK04000.1"/>
    <property type="match status" value="1"/>
</dbReference>
<reference evidence="8" key="1">
    <citation type="journal article" date="2017" name="Elife">
        <title>The kinetoplastid-infecting Bodo saltans virus (BsV), a window into the most abundant giant viruses in the sea.</title>
        <authorList>
            <person name="Deeg C.M."/>
            <person name="Chow C.-E.T."/>
            <person name="Suttle C.A."/>
        </authorList>
    </citation>
    <scope>NUCLEOTIDE SEQUENCE</scope>
    <source>
        <strain evidence="8">NG1</strain>
    </source>
</reference>
<dbReference type="GO" id="GO:0000049">
    <property type="term" value="F:tRNA binding"/>
    <property type="evidence" value="ECO:0007669"/>
    <property type="project" value="TreeGrafter"/>
</dbReference>
<dbReference type="InterPro" id="IPR009000">
    <property type="entry name" value="Transl_B-barrel_sf"/>
</dbReference>
<evidence type="ECO:0000256" key="4">
    <source>
        <dbReference type="ARBA" id="ARBA00022917"/>
    </source>
</evidence>
<evidence type="ECO:0000256" key="6">
    <source>
        <dbReference type="ARBA" id="ARBA00048107"/>
    </source>
</evidence>
<evidence type="ECO:0000313" key="9">
    <source>
        <dbReference type="Proteomes" id="UP000240325"/>
    </source>
</evidence>
<dbReference type="Proteomes" id="UP000240325">
    <property type="component" value="Segment"/>
</dbReference>
<dbReference type="PRINTS" id="PR00315">
    <property type="entry name" value="ELONGATNFCT"/>
</dbReference>
<dbReference type="InterPro" id="IPR050543">
    <property type="entry name" value="eIF2G"/>
</dbReference>
<dbReference type="PROSITE" id="PS51722">
    <property type="entry name" value="G_TR_2"/>
    <property type="match status" value="1"/>
</dbReference>
<dbReference type="EC" id="3.6.5.3" evidence="1"/>
<keyword evidence="4" id="KW-0648">Protein biosynthesis</keyword>
<dbReference type="PANTHER" id="PTHR42854:SF3">
    <property type="entry name" value="EUKARYOTIC TRANSLATION INITIATION FACTOR 2 SUBUNIT 3-RELATED"/>
    <property type="match status" value="1"/>
</dbReference>
<keyword evidence="2 8" id="KW-0396">Initiation factor</keyword>
<dbReference type="GO" id="GO:0003924">
    <property type="term" value="F:GTPase activity"/>
    <property type="evidence" value="ECO:0007669"/>
    <property type="project" value="InterPro"/>
</dbReference>
<evidence type="ECO:0000256" key="5">
    <source>
        <dbReference type="ARBA" id="ARBA00023134"/>
    </source>
</evidence>
<dbReference type="InterPro" id="IPR000795">
    <property type="entry name" value="T_Tr_GTP-bd_dom"/>
</dbReference>
<keyword evidence="3" id="KW-0547">Nucleotide-binding</keyword>
<dbReference type="SUPFAM" id="SSF50465">
    <property type="entry name" value="EF-Tu/eEF-1alpha/eIF2-gamma C-terminal domain"/>
    <property type="match status" value="1"/>
</dbReference>
<feature type="domain" description="Tr-type G" evidence="7">
    <location>
        <begin position="8"/>
        <end position="214"/>
    </location>
</feature>
<comment type="catalytic activity">
    <reaction evidence="6">
        <text>GTP + H2O = GDP + phosphate + H(+)</text>
        <dbReference type="Rhea" id="RHEA:19669"/>
        <dbReference type="ChEBI" id="CHEBI:15377"/>
        <dbReference type="ChEBI" id="CHEBI:15378"/>
        <dbReference type="ChEBI" id="CHEBI:37565"/>
        <dbReference type="ChEBI" id="CHEBI:43474"/>
        <dbReference type="ChEBI" id="CHEBI:58189"/>
        <dbReference type="EC" id="3.6.5.3"/>
    </reaction>
</comment>
<proteinExistence type="predicted"/>
<dbReference type="Gene3D" id="2.40.30.10">
    <property type="entry name" value="Translation factors"/>
    <property type="match status" value="2"/>
</dbReference>
<evidence type="ECO:0000256" key="2">
    <source>
        <dbReference type="ARBA" id="ARBA00022540"/>
    </source>
</evidence>
<keyword evidence="9" id="KW-1185">Reference proteome</keyword>
<dbReference type="Pfam" id="PF09173">
    <property type="entry name" value="eIF2_C"/>
    <property type="match status" value="1"/>
</dbReference>
<keyword evidence="5" id="KW-0342">GTP-binding</keyword>
<evidence type="ECO:0000259" key="7">
    <source>
        <dbReference type="PROSITE" id="PS51722"/>
    </source>
</evidence>
<sequence length="436" mass="48834">MNDIMKNQPLINIGMIGHVANGKSTITKDISGKDTQQHSSEKQKNITIKLGYANAKIFKCPKCNRPQCYQSTDSSQNEHMCKICDEKCDFIVHVSFADCPGHNELMQVLLRGTCIMDYCILVESATNTSIPAFQTIEHFEIVQETGIPVPFICLNKIDLMLKNQSILNDIVSRMNSFVKNYDDKLNIPIVPMSGTMGYNIDVICEYIANLPIPEKKIDENFKMLIVRSFNINKERMAIEQLKGGVIGGSLTKGIVRVNDNVTIYPGYIKKINENNNEIWTYTPLNAKILSIQSEKNNLEYAISGGLIGIQLDIDSFFTGDDDLVGQVVYDEKEKNIKVYDTLKLKYKKLTKKLTEYITGSITGFEINSVIQINVNSNNIYAKIKSFDGEGIELLLEKPVCVDIGDIVSISKILERNVVNICGYGTVESGTECKICV</sequence>
<dbReference type="SUPFAM" id="SSF50447">
    <property type="entry name" value="Translation proteins"/>
    <property type="match status" value="1"/>
</dbReference>
<dbReference type="PANTHER" id="PTHR42854">
    <property type="entry name" value="EUKARYOTIC TRANSLATION INITIATION FACTOR 2 SUBUNIT 3 FAMILY MEMBER"/>
    <property type="match status" value="1"/>
</dbReference>
<protein>
    <recommendedName>
        <fullName evidence="1">protein-synthesizing GTPase</fullName>
        <ecNumber evidence="1">3.6.5.3</ecNumber>
    </recommendedName>
</protein>
<evidence type="ECO:0000256" key="3">
    <source>
        <dbReference type="ARBA" id="ARBA00022741"/>
    </source>
</evidence>
<dbReference type="InterPro" id="IPR015256">
    <property type="entry name" value="eIF2g_C"/>
</dbReference>
<dbReference type="EMBL" id="MF782455">
    <property type="protein sequence ID" value="ATZ80956.1"/>
    <property type="molecule type" value="Genomic_DNA"/>
</dbReference>
<organism evidence="8">
    <name type="scientific">Bodo saltans virus</name>
    <dbReference type="NCBI Taxonomy" id="2024608"/>
    <lineage>
        <taxon>Viruses</taxon>
        <taxon>Varidnaviria</taxon>
        <taxon>Bamfordvirae</taxon>
        <taxon>Nucleocytoviricota</taxon>
        <taxon>Megaviricetes</taxon>
        <taxon>Imitervirales</taxon>
        <taxon>Mimiviridae</taxon>
        <taxon>Klosneuvirinae</taxon>
        <taxon>Theiavirus</taxon>
        <taxon>Theiavirus salishense</taxon>
    </lineage>
</organism>
<accession>A0A2H4UVR3</accession>
<dbReference type="InterPro" id="IPR027417">
    <property type="entry name" value="P-loop_NTPase"/>
</dbReference>
<dbReference type="Gene3D" id="3.40.50.300">
    <property type="entry name" value="P-loop containing nucleotide triphosphate hydrolases"/>
    <property type="match status" value="1"/>
</dbReference>
<dbReference type="SUPFAM" id="SSF52540">
    <property type="entry name" value="P-loop containing nucleoside triphosphate hydrolases"/>
    <property type="match status" value="1"/>
</dbReference>
<gene>
    <name evidence="8" type="ORF">BMW23_0911</name>
</gene>